<gene>
    <name evidence="2" type="ORF">I9W95_09285</name>
</gene>
<protein>
    <submittedName>
        <fullName evidence="2">HNH endonuclease</fullName>
    </submittedName>
</protein>
<accession>A0ABS7ZQ11</accession>
<proteinExistence type="predicted"/>
<keyword evidence="2" id="KW-0255">Endonuclease</keyword>
<reference evidence="2 3" key="1">
    <citation type="submission" date="2020-12" db="EMBL/GenBank/DDBJ databases">
        <title>Novel Thalassolituus-related marine hydrocarbonoclastic bacteria mediated algae-derived hydrocarbons mineralization in twilight zone of the northern South China Sea.</title>
        <authorList>
            <person name="Dong C."/>
        </authorList>
    </citation>
    <scope>NUCLEOTIDE SEQUENCE [LARGE SCALE GENOMIC DNA]</scope>
    <source>
        <strain evidence="2 3">IMCC1826</strain>
    </source>
</reference>
<keyword evidence="2" id="KW-0378">Hydrolase</keyword>
<keyword evidence="3" id="KW-1185">Reference proteome</keyword>
<organism evidence="2 3">
    <name type="scientific">Thalassolituus marinus</name>
    <dbReference type="NCBI Taxonomy" id="671053"/>
    <lineage>
        <taxon>Bacteria</taxon>
        <taxon>Pseudomonadati</taxon>
        <taxon>Pseudomonadota</taxon>
        <taxon>Gammaproteobacteria</taxon>
        <taxon>Oceanospirillales</taxon>
        <taxon>Oceanospirillaceae</taxon>
        <taxon>Thalassolituus</taxon>
    </lineage>
</organism>
<dbReference type="EMBL" id="JAEDAH010000043">
    <property type="protein sequence ID" value="MCA6063799.1"/>
    <property type="molecule type" value="Genomic_DNA"/>
</dbReference>
<name>A0ABS7ZQ11_9GAMM</name>
<comment type="caution">
    <text evidence="2">The sequence shown here is derived from an EMBL/GenBank/DDBJ whole genome shotgun (WGS) entry which is preliminary data.</text>
</comment>
<evidence type="ECO:0000313" key="2">
    <source>
        <dbReference type="EMBL" id="MCA6063799.1"/>
    </source>
</evidence>
<feature type="domain" description="HNH nuclease" evidence="1">
    <location>
        <begin position="136"/>
        <end position="188"/>
    </location>
</feature>
<dbReference type="GO" id="GO:0004519">
    <property type="term" value="F:endonuclease activity"/>
    <property type="evidence" value="ECO:0007669"/>
    <property type="project" value="UniProtKB-KW"/>
</dbReference>
<dbReference type="Pfam" id="PF13391">
    <property type="entry name" value="HNH_2"/>
    <property type="match status" value="1"/>
</dbReference>
<evidence type="ECO:0000313" key="3">
    <source>
        <dbReference type="Proteomes" id="UP000714380"/>
    </source>
</evidence>
<dbReference type="Proteomes" id="UP000714380">
    <property type="component" value="Unassembled WGS sequence"/>
</dbReference>
<sequence length="236" mass="26758">MTFEEWMLAQGLSASSVKKYLSSVNGVMSTWAKDAGLIHGPLTSVTSLSQFHIVAEQLSLLPLFVERNSVGKGMYSSALNRYRDYLQSGFDNDIERDIDDIFRIANIEETEKSRLVKTRVGQGDFRARLIEYWQGCAVTHYQDPGLLVASHIKPWRASSNREKLDHFNGLLLLPTLDKAFDAGFISFQKTGEILLSPQLSQPDVLGIKGDMKIQLNASHLPYMEYHRDEVFRVSHY</sequence>
<evidence type="ECO:0000259" key="1">
    <source>
        <dbReference type="Pfam" id="PF13391"/>
    </source>
</evidence>
<keyword evidence="2" id="KW-0540">Nuclease</keyword>
<dbReference type="RefSeq" id="WP_225674153.1">
    <property type="nucleotide sequence ID" value="NZ_JAEDAH010000043.1"/>
</dbReference>
<dbReference type="InterPro" id="IPR003615">
    <property type="entry name" value="HNH_nuc"/>
</dbReference>